<evidence type="ECO:0000256" key="1">
    <source>
        <dbReference type="SAM" id="MobiDB-lite"/>
    </source>
</evidence>
<accession>A0A6A5S0U3</accession>
<dbReference type="GeneID" id="54353131"/>
<keyword evidence="3" id="KW-1185">Reference proteome</keyword>
<feature type="compositionally biased region" description="Acidic residues" evidence="1">
    <location>
        <begin position="88"/>
        <end position="101"/>
    </location>
</feature>
<reference evidence="2" key="1">
    <citation type="journal article" date="2020" name="Stud. Mycol.">
        <title>101 Dothideomycetes genomes: a test case for predicting lifestyles and emergence of pathogens.</title>
        <authorList>
            <person name="Haridas S."/>
            <person name="Albert R."/>
            <person name="Binder M."/>
            <person name="Bloem J."/>
            <person name="Labutti K."/>
            <person name="Salamov A."/>
            <person name="Andreopoulos B."/>
            <person name="Baker S."/>
            <person name="Barry K."/>
            <person name="Bills G."/>
            <person name="Bluhm B."/>
            <person name="Cannon C."/>
            <person name="Castanera R."/>
            <person name="Culley D."/>
            <person name="Daum C."/>
            <person name="Ezra D."/>
            <person name="Gonzalez J."/>
            <person name="Henrissat B."/>
            <person name="Kuo A."/>
            <person name="Liang C."/>
            <person name="Lipzen A."/>
            <person name="Lutzoni F."/>
            <person name="Magnuson J."/>
            <person name="Mondo S."/>
            <person name="Nolan M."/>
            <person name="Ohm R."/>
            <person name="Pangilinan J."/>
            <person name="Park H.-J."/>
            <person name="Ramirez L."/>
            <person name="Alfaro M."/>
            <person name="Sun H."/>
            <person name="Tritt A."/>
            <person name="Yoshinaga Y."/>
            <person name="Zwiers L.-H."/>
            <person name="Turgeon B."/>
            <person name="Goodwin S."/>
            <person name="Spatafora J."/>
            <person name="Crous P."/>
            <person name="Grigoriev I."/>
        </authorList>
    </citation>
    <scope>NUCLEOTIDE SEQUENCE</scope>
    <source>
        <strain evidence="2">CBS 183.55</strain>
    </source>
</reference>
<dbReference type="Proteomes" id="UP000800082">
    <property type="component" value="Unassembled WGS sequence"/>
</dbReference>
<feature type="region of interest" description="Disordered" evidence="1">
    <location>
        <begin position="1"/>
        <end position="28"/>
    </location>
</feature>
<dbReference type="EMBL" id="ML978961">
    <property type="protein sequence ID" value="KAF1931127.1"/>
    <property type="molecule type" value="Genomic_DNA"/>
</dbReference>
<protein>
    <submittedName>
        <fullName evidence="2">Uncharacterized protein</fullName>
    </submittedName>
</protein>
<sequence length="346" mass="37733">MPLQKPSPHRFIAPAPPTQTPKQKPKSNLRHAIIAHTPELQFKKITPAKRFVAAPARAHADDEYDVTPRPKARKYERVESIEESQLASEEEDGGEDSEDEDELLFESVQRAKRRRTSPSSPPQQHLAPQMPLGIASHRFRLPAAQTPLPFCPNTTLHMPPASVTMNMTSVTSGSTPTTTRPHFLLPVPRSPSKPCTPLPEIFSPSRKAQKYLSNGLASSVQAWIIETAQQGPGAGIVWGREREDGVRVKIRVSELGGGDVEALECWLGGTTFVVGETETGMYDASRAESLEVGQGMRVLLAGHGGSRGSAGVKIRIGSIVGIRAPTWELDVGGEKWTVGVDWFVLH</sequence>
<gene>
    <name evidence="2" type="ORF">M421DRAFT_57065</name>
</gene>
<organism evidence="2 3">
    <name type="scientific">Didymella exigua CBS 183.55</name>
    <dbReference type="NCBI Taxonomy" id="1150837"/>
    <lineage>
        <taxon>Eukaryota</taxon>
        <taxon>Fungi</taxon>
        <taxon>Dikarya</taxon>
        <taxon>Ascomycota</taxon>
        <taxon>Pezizomycotina</taxon>
        <taxon>Dothideomycetes</taxon>
        <taxon>Pleosporomycetidae</taxon>
        <taxon>Pleosporales</taxon>
        <taxon>Pleosporineae</taxon>
        <taxon>Didymellaceae</taxon>
        <taxon>Didymella</taxon>
    </lineage>
</organism>
<evidence type="ECO:0000313" key="3">
    <source>
        <dbReference type="Proteomes" id="UP000800082"/>
    </source>
</evidence>
<dbReference type="OrthoDB" id="5389296at2759"/>
<feature type="region of interest" description="Disordered" evidence="1">
    <location>
        <begin position="53"/>
        <end position="101"/>
    </location>
</feature>
<proteinExistence type="predicted"/>
<dbReference type="RefSeq" id="XP_033451375.1">
    <property type="nucleotide sequence ID" value="XM_033595464.1"/>
</dbReference>
<dbReference type="AlphaFoldDB" id="A0A6A5S0U3"/>
<evidence type="ECO:0000313" key="2">
    <source>
        <dbReference type="EMBL" id="KAF1931127.1"/>
    </source>
</evidence>
<name>A0A6A5S0U3_9PLEO</name>